<dbReference type="InterPro" id="IPR045339">
    <property type="entry name" value="DUF6534"/>
</dbReference>
<keyword evidence="1" id="KW-0812">Transmembrane</keyword>
<dbReference type="EMBL" id="KN840680">
    <property type="protein sequence ID" value="KIP02370.1"/>
    <property type="molecule type" value="Genomic_DNA"/>
</dbReference>
<dbReference type="PANTHER" id="PTHR40465:SF1">
    <property type="entry name" value="DUF6534 DOMAIN-CONTAINING PROTEIN"/>
    <property type="match status" value="1"/>
</dbReference>
<dbReference type="OrthoDB" id="2798516at2759"/>
<feature type="transmembrane region" description="Helical" evidence="1">
    <location>
        <begin position="49"/>
        <end position="73"/>
    </location>
</feature>
<reference evidence="3 4" key="1">
    <citation type="journal article" date="2014" name="PLoS Genet.">
        <title>Analysis of the Phlebiopsis gigantea genome, transcriptome and secretome provides insight into its pioneer colonization strategies of wood.</title>
        <authorList>
            <person name="Hori C."/>
            <person name="Ishida T."/>
            <person name="Igarashi K."/>
            <person name="Samejima M."/>
            <person name="Suzuki H."/>
            <person name="Master E."/>
            <person name="Ferreira P."/>
            <person name="Ruiz-Duenas F.J."/>
            <person name="Held B."/>
            <person name="Canessa P."/>
            <person name="Larrondo L.F."/>
            <person name="Schmoll M."/>
            <person name="Druzhinina I.S."/>
            <person name="Kubicek C.P."/>
            <person name="Gaskell J.A."/>
            <person name="Kersten P."/>
            <person name="St John F."/>
            <person name="Glasner J."/>
            <person name="Sabat G."/>
            <person name="Splinter BonDurant S."/>
            <person name="Syed K."/>
            <person name="Yadav J."/>
            <person name="Mgbeahuruike A.C."/>
            <person name="Kovalchuk A."/>
            <person name="Asiegbu F.O."/>
            <person name="Lackner G."/>
            <person name="Hoffmeister D."/>
            <person name="Rencoret J."/>
            <person name="Gutierrez A."/>
            <person name="Sun H."/>
            <person name="Lindquist E."/>
            <person name="Barry K."/>
            <person name="Riley R."/>
            <person name="Grigoriev I.V."/>
            <person name="Henrissat B."/>
            <person name="Kues U."/>
            <person name="Berka R.M."/>
            <person name="Martinez A.T."/>
            <person name="Covert S.F."/>
            <person name="Blanchette R.A."/>
            <person name="Cullen D."/>
        </authorList>
    </citation>
    <scope>NUCLEOTIDE SEQUENCE [LARGE SCALE GENOMIC DNA]</scope>
    <source>
        <strain evidence="3 4">11061_1 CR5-6</strain>
    </source>
</reference>
<dbReference type="STRING" id="745531.A0A0C3S3F1"/>
<evidence type="ECO:0000259" key="2">
    <source>
        <dbReference type="Pfam" id="PF20152"/>
    </source>
</evidence>
<keyword evidence="1" id="KW-0472">Membrane</keyword>
<name>A0A0C3S3F1_PHLG1</name>
<sequence length="322" mass="35511">MIEIIRVRHFSLRVTSINGFATLCSLRTVDSPLKRWSFVRRLHNSMIASLALLAVTYGVVFIGCTVAVFLYGIACVQVCRYILLPSQDSKFLRWAVNALWMVDTLHVAFTVAAVYYFLIIKRADLQLGGSPFWTDGTVLIIANTSDLLVRAIFIYRVCQLTDYNIPLLIFLGALAFVAAAGFGIACGALFMKIAPANLARTLTWPVYAALALSAAADISISLTMSGLFIRFGQRAESAQPLLQRLAVYTVSAGMLPSILALASLITYILFTETYIAMAIFFVLPQATLNTMLAMLNARKQMRKILPKKSNNLGRVQLFQSDA</sequence>
<feature type="transmembrane region" description="Helical" evidence="1">
    <location>
        <begin position="274"/>
        <end position="295"/>
    </location>
</feature>
<keyword evidence="4" id="KW-1185">Reference proteome</keyword>
<feature type="transmembrane region" description="Helical" evidence="1">
    <location>
        <begin position="94"/>
        <end position="118"/>
    </location>
</feature>
<gene>
    <name evidence="3" type="ORF">PHLGIDRAFT_298272</name>
</gene>
<dbReference type="HOGENOM" id="CLU_863593_0_0_1"/>
<dbReference type="Proteomes" id="UP000053257">
    <property type="component" value="Unassembled WGS sequence"/>
</dbReference>
<evidence type="ECO:0000313" key="3">
    <source>
        <dbReference type="EMBL" id="KIP02370.1"/>
    </source>
</evidence>
<feature type="transmembrane region" description="Helical" evidence="1">
    <location>
        <begin position="138"/>
        <end position="155"/>
    </location>
</feature>
<keyword evidence="1" id="KW-1133">Transmembrane helix</keyword>
<protein>
    <recommendedName>
        <fullName evidence="2">DUF6534 domain-containing protein</fullName>
    </recommendedName>
</protein>
<dbReference type="AlphaFoldDB" id="A0A0C3S3F1"/>
<feature type="transmembrane region" description="Helical" evidence="1">
    <location>
        <begin position="245"/>
        <end position="268"/>
    </location>
</feature>
<feature type="transmembrane region" description="Helical" evidence="1">
    <location>
        <begin position="167"/>
        <end position="190"/>
    </location>
</feature>
<organism evidence="3 4">
    <name type="scientific">Phlebiopsis gigantea (strain 11061_1 CR5-6)</name>
    <name type="common">White-rot fungus</name>
    <name type="synonym">Peniophora gigantea</name>
    <dbReference type="NCBI Taxonomy" id="745531"/>
    <lineage>
        <taxon>Eukaryota</taxon>
        <taxon>Fungi</taxon>
        <taxon>Dikarya</taxon>
        <taxon>Basidiomycota</taxon>
        <taxon>Agaricomycotina</taxon>
        <taxon>Agaricomycetes</taxon>
        <taxon>Polyporales</taxon>
        <taxon>Phanerochaetaceae</taxon>
        <taxon>Phlebiopsis</taxon>
    </lineage>
</organism>
<dbReference type="Pfam" id="PF20152">
    <property type="entry name" value="DUF6534"/>
    <property type="match status" value="1"/>
</dbReference>
<proteinExistence type="predicted"/>
<accession>A0A0C3S3F1</accession>
<feature type="domain" description="DUF6534" evidence="2">
    <location>
        <begin position="213"/>
        <end position="299"/>
    </location>
</feature>
<dbReference type="PANTHER" id="PTHR40465">
    <property type="entry name" value="CHROMOSOME 1, WHOLE GENOME SHOTGUN SEQUENCE"/>
    <property type="match status" value="1"/>
</dbReference>
<feature type="transmembrane region" description="Helical" evidence="1">
    <location>
        <begin position="202"/>
        <end position="224"/>
    </location>
</feature>
<evidence type="ECO:0000256" key="1">
    <source>
        <dbReference type="SAM" id="Phobius"/>
    </source>
</evidence>
<evidence type="ECO:0000313" key="4">
    <source>
        <dbReference type="Proteomes" id="UP000053257"/>
    </source>
</evidence>